<feature type="region of interest" description="Disordered" evidence="1">
    <location>
        <begin position="24"/>
        <end position="181"/>
    </location>
</feature>
<dbReference type="Proteomes" id="UP000434957">
    <property type="component" value="Unassembled WGS sequence"/>
</dbReference>
<evidence type="ECO:0000313" key="5">
    <source>
        <dbReference type="Proteomes" id="UP000429607"/>
    </source>
</evidence>
<dbReference type="EMBL" id="QXFU01000108">
    <property type="protein sequence ID" value="KAE9043989.1"/>
    <property type="molecule type" value="Genomic_DNA"/>
</dbReference>
<dbReference type="Proteomes" id="UP000429607">
    <property type="component" value="Unassembled WGS sequence"/>
</dbReference>
<dbReference type="OrthoDB" id="10401840at2759"/>
<evidence type="ECO:0000313" key="3">
    <source>
        <dbReference type="EMBL" id="KAE9049490.1"/>
    </source>
</evidence>
<feature type="compositionally biased region" description="Low complexity" evidence="1">
    <location>
        <begin position="52"/>
        <end position="71"/>
    </location>
</feature>
<dbReference type="AlphaFoldDB" id="A0A6A3P6C0"/>
<name>A0A6A3P6C0_9STRA</name>
<gene>
    <name evidence="3" type="ORF">PR001_g3271</name>
    <name evidence="2" type="ORF">PR002_g3052</name>
    <name evidence="4" type="ORF">PR003_g11413</name>
</gene>
<evidence type="ECO:0000313" key="4">
    <source>
        <dbReference type="EMBL" id="KAE9338637.1"/>
    </source>
</evidence>
<dbReference type="EMBL" id="QXFV01000120">
    <property type="protein sequence ID" value="KAE9049490.1"/>
    <property type="molecule type" value="Genomic_DNA"/>
</dbReference>
<protein>
    <submittedName>
        <fullName evidence="3">Uncharacterized protein</fullName>
    </submittedName>
</protein>
<evidence type="ECO:0000313" key="7">
    <source>
        <dbReference type="Proteomes" id="UP000435112"/>
    </source>
</evidence>
<comment type="caution">
    <text evidence="3">The sequence shown here is derived from an EMBL/GenBank/DDBJ whole genome shotgun (WGS) entry which is preliminary data.</text>
</comment>
<evidence type="ECO:0000256" key="1">
    <source>
        <dbReference type="SAM" id="MobiDB-lite"/>
    </source>
</evidence>
<sequence length="215" mass="20986">MPHVIAQAQSAIRAVSAAFGFDSSRPGDITSVVVPMPLDEPSPGSTPADDTPPAGAVDGAPSSGSASSSEDASTEVLSSPVATPSSSAGVPSSPTSVPASAHGVSTEPQAAGVVDTSDESASTSEVPVLEAASGHAGRSSPTPAEPSAGGASSDPATLQPPSSPRQRCPSPVSPPGSQCDPSRFCRTNSCYAVPPVEPVPPARASASLCAYSGRV</sequence>
<feature type="compositionally biased region" description="Low complexity" evidence="1">
    <location>
        <begin position="78"/>
        <end position="101"/>
    </location>
</feature>
<reference evidence="5 7" key="1">
    <citation type="submission" date="2018-09" db="EMBL/GenBank/DDBJ databases">
        <title>Genomic investigation of the strawberry pathogen Phytophthora fragariae indicates pathogenicity is determined by transcriptional variation in three key races.</title>
        <authorList>
            <person name="Adams T.M."/>
            <person name="Armitage A.D."/>
            <person name="Sobczyk M.K."/>
            <person name="Bates H.J."/>
            <person name="Dunwell J.M."/>
            <person name="Nellist C.F."/>
            <person name="Harrison R.J."/>
        </authorList>
    </citation>
    <scope>NUCLEOTIDE SEQUENCE [LARGE SCALE GENOMIC DNA]</scope>
    <source>
        <strain evidence="3 5">SCRP249</strain>
        <strain evidence="2 7">SCRP324</strain>
        <strain evidence="4 6">SCRP333</strain>
    </source>
</reference>
<proteinExistence type="predicted"/>
<evidence type="ECO:0000313" key="2">
    <source>
        <dbReference type="EMBL" id="KAE9043989.1"/>
    </source>
</evidence>
<dbReference type="Proteomes" id="UP000435112">
    <property type="component" value="Unassembled WGS sequence"/>
</dbReference>
<evidence type="ECO:0000313" key="6">
    <source>
        <dbReference type="Proteomes" id="UP000434957"/>
    </source>
</evidence>
<accession>A0A6A3P6C0</accession>
<organism evidence="3 5">
    <name type="scientific">Phytophthora rubi</name>
    <dbReference type="NCBI Taxonomy" id="129364"/>
    <lineage>
        <taxon>Eukaryota</taxon>
        <taxon>Sar</taxon>
        <taxon>Stramenopiles</taxon>
        <taxon>Oomycota</taxon>
        <taxon>Peronosporomycetes</taxon>
        <taxon>Peronosporales</taxon>
        <taxon>Peronosporaceae</taxon>
        <taxon>Phytophthora</taxon>
    </lineage>
</organism>
<dbReference type="EMBL" id="QXFT01000656">
    <property type="protein sequence ID" value="KAE9338637.1"/>
    <property type="molecule type" value="Genomic_DNA"/>
</dbReference>
<keyword evidence="6" id="KW-1185">Reference proteome</keyword>